<organism evidence="1">
    <name type="scientific">Leptospira borgpetersenii serovar Ballum</name>
    <dbReference type="NCBI Taxonomy" id="280505"/>
    <lineage>
        <taxon>Bacteria</taxon>
        <taxon>Pseudomonadati</taxon>
        <taxon>Spirochaetota</taxon>
        <taxon>Spirochaetia</taxon>
        <taxon>Leptospirales</taxon>
        <taxon>Leptospiraceae</taxon>
        <taxon>Leptospira</taxon>
    </lineage>
</organism>
<evidence type="ECO:0000313" key="1">
    <source>
        <dbReference type="EMBL" id="ALO24746.1"/>
    </source>
</evidence>
<dbReference type="Proteomes" id="UP000058857">
    <property type="component" value="Chromosome 1"/>
</dbReference>
<accession>A0A0S2IM42</accession>
<proteinExistence type="predicted"/>
<dbReference type="EMBL" id="CP012032">
    <property type="protein sequence ID" value="ALO28645.1"/>
    <property type="molecule type" value="Genomic_DNA"/>
</dbReference>
<geneLocation type="plasmid" evidence="2 3">
    <name>lbp2</name>
</geneLocation>
<evidence type="ECO:0000313" key="3">
    <source>
        <dbReference type="Proteomes" id="UP000058857"/>
    </source>
</evidence>
<name>A0A0S2IM42_LEPBO</name>
<gene>
    <name evidence="1" type="ORF">LBBP_00386</name>
    <name evidence="2" type="ORF">LBBP_04549</name>
</gene>
<protein>
    <submittedName>
        <fullName evidence="1">Uncharacterized protein</fullName>
    </submittedName>
</protein>
<evidence type="ECO:0000313" key="2">
    <source>
        <dbReference type="EMBL" id="ALO28645.1"/>
    </source>
</evidence>
<dbReference type="EMBL" id="CP012029">
    <property type="protein sequence ID" value="ALO24746.1"/>
    <property type="molecule type" value="Genomic_DNA"/>
</dbReference>
<dbReference type="AlphaFoldDB" id="A0A0S2IM42"/>
<sequence>MDSFSGFVEIDNLFQNKSSSRLLQKTGSDNFGTPLNRLLIRKGACKLLLFF</sequence>
<keyword evidence="2" id="KW-0614">Plasmid</keyword>
<dbReference type="Proteomes" id="UP000058857">
    <property type="component" value="Plasmid lbp2"/>
</dbReference>
<reference evidence="1 3" key="1">
    <citation type="journal article" date="2015" name="PLoS Negl. Trop. Dis.">
        <title>Distribution of Plasmids in Distinct Leptospira Pathogenic Species.</title>
        <authorList>
            <person name="Wang Y."/>
            <person name="Zhuang X."/>
            <person name="Zhong Y."/>
            <person name="Zhang C."/>
            <person name="Zhang Y."/>
            <person name="Zeng L."/>
            <person name="Zhu Y."/>
            <person name="He P."/>
            <person name="Dong K."/>
            <person name="Pal U."/>
            <person name="Guo X."/>
            <person name="Qin J."/>
        </authorList>
    </citation>
    <scope>NUCLEOTIDE SEQUENCE [LARGE SCALE GENOMIC DNA]</scope>
    <source>
        <strain evidence="1 3">56604</strain>
        <plasmid evidence="2">lbp2</plasmid>
        <plasmid evidence="3">Plasmid lbp2</plasmid>
    </source>
</reference>
<dbReference type="PATRIC" id="fig|280505.15.peg.376"/>